<dbReference type="Proteomes" id="UP000046393">
    <property type="component" value="Unplaced"/>
</dbReference>
<keyword evidence="8" id="KW-1185">Reference proteome</keyword>
<proteinExistence type="predicted"/>
<dbReference type="PANTHER" id="PTHR23200:SF48">
    <property type="entry name" value="METALLO-BETA-LACTAMASE DOMAIN-CONTAINING PROTEIN 1"/>
    <property type="match status" value="1"/>
</dbReference>
<evidence type="ECO:0000313" key="8">
    <source>
        <dbReference type="Proteomes" id="UP000046393"/>
    </source>
</evidence>
<comment type="subunit">
    <text evidence="2">Homodimer.</text>
</comment>
<evidence type="ECO:0000259" key="7">
    <source>
        <dbReference type="SMART" id="SM00849"/>
    </source>
</evidence>
<name>A0A0N5AVX5_9BILA</name>
<dbReference type="SUPFAM" id="SSF56281">
    <property type="entry name" value="Metallo-hydrolase/oxidoreductase"/>
    <property type="match status" value="1"/>
</dbReference>
<dbReference type="Pfam" id="PF00753">
    <property type="entry name" value="Lactamase_B"/>
    <property type="match status" value="1"/>
</dbReference>
<dbReference type="SMART" id="SM00849">
    <property type="entry name" value="Lactamase_B"/>
    <property type="match status" value="1"/>
</dbReference>
<comment type="catalytic activity">
    <reaction evidence="5">
        <text>a ribonucleotidyl-ribonucleotide-RNA + H2O = a 3'-end ribonucleotide-RNA + a 5'-end 5'-phospho-ribonucleoside-RNA + H(+)</text>
        <dbReference type="Rhea" id="RHEA:68096"/>
        <dbReference type="Rhea" id="RHEA-COMP:15179"/>
        <dbReference type="Rhea" id="RHEA-COMP:17355"/>
        <dbReference type="Rhea" id="RHEA-COMP:17428"/>
        <dbReference type="ChEBI" id="CHEBI:15377"/>
        <dbReference type="ChEBI" id="CHEBI:15378"/>
        <dbReference type="ChEBI" id="CHEBI:74896"/>
        <dbReference type="ChEBI" id="CHEBI:138282"/>
        <dbReference type="ChEBI" id="CHEBI:173118"/>
    </reaction>
    <physiologicalReaction direction="left-to-right" evidence="5">
        <dbReference type="Rhea" id="RHEA:68097"/>
    </physiologicalReaction>
</comment>
<evidence type="ECO:0000256" key="3">
    <source>
        <dbReference type="ARBA" id="ARBA00014856"/>
    </source>
</evidence>
<dbReference type="Gene3D" id="3.60.15.10">
    <property type="entry name" value="Ribonuclease Z/Hydroxyacylglutathione hydrolase-like"/>
    <property type="match status" value="1"/>
</dbReference>
<dbReference type="PANTHER" id="PTHR23200">
    <property type="entry name" value="METALLO-BETA-LACTAMASE DOMAIN-CONTAINING PROTEIN 1"/>
    <property type="match status" value="1"/>
</dbReference>
<reference evidence="9" key="1">
    <citation type="submission" date="2017-02" db="UniProtKB">
        <authorList>
            <consortium name="WormBaseParasite"/>
        </authorList>
    </citation>
    <scope>IDENTIFICATION</scope>
</reference>
<evidence type="ECO:0000256" key="1">
    <source>
        <dbReference type="ARBA" id="ARBA00004514"/>
    </source>
</evidence>
<organism evidence="8 9">
    <name type="scientific">Syphacia muris</name>
    <dbReference type="NCBI Taxonomy" id="451379"/>
    <lineage>
        <taxon>Eukaryota</taxon>
        <taxon>Metazoa</taxon>
        <taxon>Ecdysozoa</taxon>
        <taxon>Nematoda</taxon>
        <taxon>Chromadorea</taxon>
        <taxon>Rhabditida</taxon>
        <taxon>Spirurina</taxon>
        <taxon>Oxyuridomorpha</taxon>
        <taxon>Oxyuroidea</taxon>
        <taxon>Oxyuridae</taxon>
        <taxon>Syphacia</taxon>
    </lineage>
</organism>
<feature type="domain" description="Metallo-beta-lactamase" evidence="7">
    <location>
        <begin position="155"/>
        <end position="324"/>
    </location>
</feature>
<comment type="function">
    <text evidence="6">Endoribonuclease that catalyzes the hydrolysis of histone-coding pre-mRNA 3'-end. Involved in histone pre-mRNA processing during the S-phase of the cell cycle, which is required for entering/progressing through S-phase. Cleaves histone pre-mRNA at a major and a minor cleavage site after the 5'-ACCCA-3' and the 5'-ACCCACA-3' sequence, respectively, and located downstream of the stem-loop. May require the presence of the HDE element located at the histone pre-RNA 3'-end to avoid non-specific cleavage.</text>
</comment>
<dbReference type="GO" id="GO:0005829">
    <property type="term" value="C:cytosol"/>
    <property type="evidence" value="ECO:0007669"/>
    <property type="project" value="UniProtKB-SubCell"/>
</dbReference>
<accession>A0A0N5AVX5</accession>
<evidence type="ECO:0000313" key="9">
    <source>
        <dbReference type="WBParaSite" id="SMUV_0000905401-mRNA-1"/>
    </source>
</evidence>
<evidence type="ECO:0000256" key="6">
    <source>
        <dbReference type="ARBA" id="ARBA00045869"/>
    </source>
</evidence>
<evidence type="ECO:0000256" key="2">
    <source>
        <dbReference type="ARBA" id="ARBA00011738"/>
    </source>
</evidence>
<evidence type="ECO:0000256" key="5">
    <source>
        <dbReference type="ARBA" id="ARBA00044690"/>
    </source>
</evidence>
<evidence type="ECO:0000256" key="4">
    <source>
        <dbReference type="ARBA" id="ARBA00032988"/>
    </source>
</evidence>
<dbReference type="InterPro" id="IPR039344">
    <property type="entry name" value="MBLAC1"/>
</dbReference>
<comment type="subcellular location">
    <subcellularLocation>
        <location evidence="1">Cytoplasm</location>
        <location evidence="1">Cytosol</location>
    </subcellularLocation>
</comment>
<dbReference type="AlphaFoldDB" id="A0A0N5AVX5"/>
<protein>
    <recommendedName>
        <fullName evidence="3">Metallo-beta-lactamase domain-containing protein 1</fullName>
    </recommendedName>
    <alternativeName>
        <fullName evidence="4">Endoribonuclease MBLAC1</fullName>
    </alternativeName>
</protein>
<dbReference type="InterPro" id="IPR001279">
    <property type="entry name" value="Metallo-B-lactamas"/>
</dbReference>
<dbReference type="CDD" id="cd07711">
    <property type="entry name" value="MBLAC1-like_MBL-fold"/>
    <property type="match status" value="1"/>
</dbReference>
<dbReference type="InterPro" id="IPR036866">
    <property type="entry name" value="RibonucZ/Hydroxyglut_hydro"/>
</dbReference>
<sequence length="357" mass="40260">MAKQLLTKGEHFLIRSSAVTGIEAIDKSDLESLGKFDLKFLKDFVHRRGKGFVSRVPLNEFSGEETKSLDTTGNEMISINGQVSPYTSTSTMTFSSRSKPSPMSYSIKNTGFLQNSEASTDQMMQYNSKNNTVNNPKEYVPNISTFYNENDYEFIATITLIVDNNKSIIVDTGLATDPEIKQLFEQGLTKYGLKASDVSIVINTHGHPAHTGNNNIFMNADQYSSVFQYKRRRFKLSQLFEDEVENLTPNVFLKRTPGHTSEDISIIVKNTEYYGTVVISGDIFMREEDTKYPMMWKPLSNNATEQIESRRRLLCLADNIIPGHGPMFPVTGEMKLQQGCDPAKSIKFQSIQIENNS</sequence>
<dbReference type="WBParaSite" id="SMUV_0000905401-mRNA-1">
    <property type="protein sequence ID" value="SMUV_0000905401-mRNA-1"/>
    <property type="gene ID" value="SMUV_0000905401"/>
</dbReference>